<evidence type="ECO:0000313" key="4">
    <source>
        <dbReference type="Proteomes" id="UP000800200"/>
    </source>
</evidence>
<evidence type="ECO:0000259" key="2">
    <source>
        <dbReference type="Pfam" id="PF24864"/>
    </source>
</evidence>
<dbReference type="OrthoDB" id="4757095at2759"/>
<dbReference type="PANTHER" id="PTHR38790:SF8">
    <property type="entry name" value="F-BOX DOMAIN-CONTAINING PROTEIN"/>
    <property type="match status" value="1"/>
</dbReference>
<evidence type="ECO:0000313" key="3">
    <source>
        <dbReference type="EMBL" id="KAF2178586.1"/>
    </source>
</evidence>
<dbReference type="InterPro" id="IPR056632">
    <property type="entry name" value="DUF7730"/>
</dbReference>
<name>A0A6A6DLU8_9PEZI</name>
<protein>
    <recommendedName>
        <fullName evidence="2">DUF7730 domain-containing protein</fullName>
    </recommendedName>
</protein>
<feature type="domain" description="DUF7730" evidence="2">
    <location>
        <begin position="41"/>
        <end position="228"/>
    </location>
</feature>
<dbReference type="EMBL" id="ML994674">
    <property type="protein sequence ID" value="KAF2178586.1"/>
    <property type="molecule type" value="Genomic_DNA"/>
</dbReference>
<proteinExistence type="predicted"/>
<dbReference type="PANTHER" id="PTHR38790">
    <property type="entry name" value="2EXR DOMAIN-CONTAINING PROTEIN-RELATED"/>
    <property type="match status" value="1"/>
</dbReference>
<sequence length="353" mass="40640">MSRHHSNASKPPVAQSNMSGRLLSCPKAMRRTSRKIRGFLGLPGELRNSIYSFYFEGEFHVEIAAPGTNFTPKEPNTTGMCLATVNKDSQIYKHHEKKGLENISSTLRMPRKLGRYTRVDGGKTNWTNSLSALILVCSQVHTEVIALLYSNTTFAFAAPRRIMNFLEVLPKQNLALITKLHLHYATYNCPYLSSHVVWQDKHTACWSDTCKHASRKLVNLQELQFWLHVTVTPLYFDLCQYWIEPLLHFRRLTRSRTAKDNASSSISDSTRQSFSIGPLDIKIHFSTYYNRPFIFSHSRLADACADLHRLFAEAIRRRVMGWAVEDAMVDYREAWVGKYSEWQHHLNFSPPGR</sequence>
<reference evidence="3" key="1">
    <citation type="journal article" date="2020" name="Stud. Mycol.">
        <title>101 Dothideomycetes genomes: a test case for predicting lifestyles and emergence of pathogens.</title>
        <authorList>
            <person name="Haridas S."/>
            <person name="Albert R."/>
            <person name="Binder M."/>
            <person name="Bloem J."/>
            <person name="Labutti K."/>
            <person name="Salamov A."/>
            <person name="Andreopoulos B."/>
            <person name="Baker S."/>
            <person name="Barry K."/>
            <person name="Bills G."/>
            <person name="Bluhm B."/>
            <person name="Cannon C."/>
            <person name="Castanera R."/>
            <person name="Culley D."/>
            <person name="Daum C."/>
            <person name="Ezra D."/>
            <person name="Gonzalez J."/>
            <person name="Henrissat B."/>
            <person name="Kuo A."/>
            <person name="Liang C."/>
            <person name="Lipzen A."/>
            <person name="Lutzoni F."/>
            <person name="Magnuson J."/>
            <person name="Mondo S."/>
            <person name="Nolan M."/>
            <person name="Ohm R."/>
            <person name="Pangilinan J."/>
            <person name="Park H.-J."/>
            <person name="Ramirez L."/>
            <person name="Alfaro M."/>
            <person name="Sun H."/>
            <person name="Tritt A."/>
            <person name="Yoshinaga Y."/>
            <person name="Zwiers L.-H."/>
            <person name="Turgeon B."/>
            <person name="Goodwin S."/>
            <person name="Spatafora J."/>
            <person name="Crous P."/>
            <person name="Grigoriev I."/>
        </authorList>
    </citation>
    <scope>NUCLEOTIDE SEQUENCE</scope>
    <source>
        <strain evidence="3">CBS 207.26</strain>
    </source>
</reference>
<feature type="region of interest" description="Disordered" evidence="1">
    <location>
        <begin position="1"/>
        <end position="23"/>
    </location>
</feature>
<dbReference type="Pfam" id="PF24864">
    <property type="entry name" value="DUF7730"/>
    <property type="match status" value="1"/>
</dbReference>
<organism evidence="3 4">
    <name type="scientific">Zopfia rhizophila CBS 207.26</name>
    <dbReference type="NCBI Taxonomy" id="1314779"/>
    <lineage>
        <taxon>Eukaryota</taxon>
        <taxon>Fungi</taxon>
        <taxon>Dikarya</taxon>
        <taxon>Ascomycota</taxon>
        <taxon>Pezizomycotina</taxon>
        <taxon>Dothideomycetes</taxon>
        <taxon>Dothideomycetes incertae sedis</taxon>
        <taxon>Zopfiaceae</taxon>
        <taxon>Zopfia</taxon>
    </lineage>
</organism>
<evidence type="ECO:0000256" key="1">
    <source>
        <dbReference type="SAM" id="MobiDB-lite"/>
    </source>
</evidence>
<dbReference type="AlphaFoldDB" id="A0A6A6DLU8"/>
<dbReference type="Proteomes" id="UP000800200">
    <property type="component" value="Unassembled WGS sequence"/>
</dbReference>
<accession>A0A6A6DLU8</accession>
<keyword evidence="4" id="KW-1185">Reference proteome</keyword>
<gene>
    <name evidence="3" type="ORF">K469DRAFT_718120</name>
</gene>